<evidence type="ECO:0000256" key="8">
    <source>
        <dbReference type="SAM" id="Phobius"/>
    </source>
</evidence>
<evidence type="ECO:0000256" key="2">
    <source>
        <dbReference type="ARBA" id="ARBA00022475"/>
    </source>
</evidence>
<feature type="transmembrane region" description="Helical" evidence="8">
    <location>
        <begin position="555"/>
        <end position="574"/>
    </location>
</feature>
<feature type="transmembrane region" description="Helical" evidence="8">
    <location>
        <begin position="501"/>
        <end position="525"/>
    </location>
</feature>
<dbReference type="Proteomes" id="UP001059596">
    <property type="component" value="Chromosome 3R"/>
</dbReference>
<keyword evidence="5 8" id="KW-0472">Membrane</keyword>
<keyword evidence="10" id="KW-1185">Reference proteome</keyword>
<evidence type="ECO:0000313" key="10">
    <source>
        <dbReference type="Proteomes" id="UP001059596"/>
    </source>
</evidence>
<dbReference type="InterPro" id="IPR052192">
    <property type="entry name" value="Insect_Ionotropic_Sensory_Rcpt"/>
</dbReference>
<sequence length="787" mass="92028">MWQQVQLVETSYWPRAEVLQRFWTHLRVELRFRTLLNYRLSSCDCWFEDVLGTENSTTLLWTDQTFPHYLRHLQDMDILTVVCLKFTQYNQLCGGENSTEEQNLVSALFRQSQELKLPNVLLLSWNFFSSKTFYAFEMFPELQVKKLVYHAYLTLFPYKLGNLRGHGIRTFPDNSEPHTIVQKGLNGSFTINGPVWEAMLEFARHINGSLELAGEPVFGKSLKYVQVLDLVRNQNVDISASLRPYGHRISRHMLSYPMMVGNWCLMLPTERSLSSHEALSRLMDSPFTWLILLLLYMLHKLMTQITRRRSPIFHLLKPLAHLALLCFLQAQLSAYFIAPQQVNHITNMQQVEESGLKIRGLRQEFMEFPIQLRSRYATSFLLHDLFYDLAKYRNSFNTSYGYTVTSVKWQLYKEAQLHFRRRLFRYSEDICVQKLSLFSLIYESNCLYRQQLKEFNLRLHEAGLIRLWYRHSYYLMVRTGRFLFGDISSSRQAQAITWSEWQYVVALYGVGILITMVVFTIELTVHWKKNATWRRPLHSATWGLPLVIWRSNRTVILNGFLGEGLLVLACLPGLKWRALLSSLSRSLKYLRQARVLIELMEARDELLVQKVLEFSLSQEMTNANVIFGDFAETQRVSRFEAFPQFKVVNYSFTENTKESDLYPDKMLDLRGGVIRTMPDYSEPNTILYQDKQGNKQILGYLWDIMEAYAKKHNAQLQVVNKYADGRTLNFIELLDVARSVAIDIAASIQPMSMGVLERTHEMSYPVNLASWCTMLPVERHLEGHGSD</sequence>
<accession>A0A9Q0BWA6</accession>
<dbReference type="GO" id="GO:0005886">
    <property type="term" value="C:plasma membrane"/>
    <property type="evidence" value="ECO:0007669"/>
    <property type="project" value="UniProtKB-SubCell"/>
</dbReference>
<evidence type="ECO:0000256" key="4">
    <source>
        <dbReference type="ARBA" id="ARBA00022989"/>
    </source>
</evidence>
<dbReference type="PANTHER" id="PTHR42643:SF41">
    <property type="entry name" value="IONOTROPIC RECEPTOR 20A-RELATED"/>
    <property type="match status" value="1"/>
</dbReference>
<protein>
    <submittedName>
        <fullName evidence="9">Uncharacterized protein</fullName>
    </submittedName>
</protein>
<proteinExistence type="predicted"/>
<name>A0A9Q0BWA6_9MUSC</name>
<evidence type="ECO:0000256" key="6">
    <source>
        <dbReference type="ARBA" id="ARBA00023170"/>
    </source>
</evidence>
<keyword evidence="6" id="KW-0675">Receptor</keyword>
<evidence type="ECO:0000256" key="1">
    <source>
        <dbReference type="ARBA" id="ARBA00004651"/>
    </source>
</evidence>
<keyword evidence="4 8" id="KW-1133">Transmembrane helix</keyword>
<evidence type="ECO:0000256" key="7">
    <source>
        <dbReference type="ARBA" id="ARBA00023180"/>
    </source>
</evidence>
<organism evidence="9 10">
    <name type="scientific">Drosophila gunungcola</name>
    <name type="common">fruit fly</name>
    <dbReference type="NCBI Taxonomy" id="103775"/>
    <lineage>
        <taxon>Eukaryota</taxon>
        <taxon>Metazoa</taxon>
        <taxon>Ecdysozoa</taxon>
        <taxon>Arthropoda</taxon>
        <taxon>Hexapoda</taxon>
        <taxon>Insecta</taxon>
        <taxon>Pterygota</taxon>
        <taxon>Neoptera</taxon>
        <taxon>Endopterygota</taxon>
        <taxon>Diptera</taxon>
        <taxon>Brachycera</taxon>
        <taxon>Muscomorpha</taxon>
        <taxon>Ephydroidea</taxon>
        <taxon>Drosophilidae</taxon>
        <taxon>Drosophila</taxon>
        <taxon>Sophophora</taxon>
    </lineage>
</organism>
<evidence type="ECO:0000256" key="5">
    <source>
        <dbReference type="ARBA" id="ARBA00023136"/>
    </source>
</evidence>
<comment type="caution">
    <text evidence="9">The sequence shown here is derived from an EMBL/GenBank/DDBJ whole genome shotgun (WGS) entry which is preliminary data.</text>
</comment>
<gene>
    <name evidence="9" type="ORF">M5D96_002762</name>
</gene>
<keyword evidence="7" id="KW-0325">Glycoprotein</keyword>
<dbReference type="AlphaFoldDB" id="A0A9Q0BWA6"/>
<keyword evidence="2" id="KW-1003">Cell membrane</keyword>
<keyword evidence="3 8" id="KW-0812">Transmembrane</keyword>
<comment type="subcellular location">
    <subcellularLocation>
        <location evidence="1">Cell membrane</location>
        <topology evidence="1">Multi-pass membrane protein</topology>
    </subcellularLocation>
</comment>
<evidence type="ECO:0000313" key="9">
    <source>
        <dbReference type="EMBL" id="KAI8046551.1"/>
    </source>
</evidence>
<dbReference type="PANTHER" id="PTHR42643">
    <property type="entry name" value="IONOTROPIC RECEPTOR 20A-RELATED"/>
    <property type="match status" value="1"/>
</dbReference>
<dbReference type="EMBL" id="JAMKOV010000001">
    <property type="protein sequence ID" value="KAI8046551.1"/>
    <property type="molecule type" value="Genomic_DNA"/>
</dbReference>
<evidence type="ECO:0000256" key="3">
    <source>
        <dbReference type="ARBA" id="ARBA00022692"/>
    </source>
</evidence>
<reference evidence="9" key="1">
    <citation type="journal article" date="2023" name="Genome Biol. Evol.">
        <title>Long-read-based Genome Assembly of Drosophila gunungcola Reveals Fewer Chemosensory Genes in Flower-breeding Species.</title>
        <authorList>
            <person name="Negi A."/>
            <person name="Liao B.Y."/>
            <person name="Yeh S.D."/>
        </authorList>
    </citation>
    <scope>NUCLEOTIDE SEQUENCE</scope>
    <source>
        <strain evidence="9">Sukarami</strain>
    </source>
</reference>